<evidence type="ECO:0000256" key="2">
    <source>
        <dbReference type="ARBA" id="ARBA00022692"/>
    </source>
</evidence>
<dbReference type="GO" id="GO:0012505">
    <property type="term" value="C:endomembrane system"/>
    <property type="evidence" value="ECO:0007669"/>
    <property type="project" value="UniProtKB-SubCell"/>
</dbReference>
<evidence type="ECO:0000256" key="1">
    <source>
        <dbReference type="ARBA" id="ARBA00004127"/>
    </source>
</evidence>
<dbReference type="PANTHER" id="PTHR12242:SF1">
    <property type="entry name" value="MYND-TYPE DOMAIN-CONTAINING PROTEIN"/>
    <property type="match status" value="1"/>
</dbReference>
<keyword evidence="2 6" id="KW-0812">Transmembrane</keyword>
<name>A0A8H5D1W3_9AGAR</name>
<evidence type="ECO:0000313" key="7">
    <source>
        <dbReference type="EMBL" id="KAF5352127.1"/>
    </source>
</evidence>
<comment type="caution">
    <text evidence="7">The sequence shown here is derived from an EMBL/GenBank/DDBJ whole genome shotgun (WGS) entry which is preliminary data.</text>
</comment>
<dbReference type="Proteomes" id="UP000518752">
    <property type="component" value="Unassembled WGS sequence"/>
</dbReference>
<accession>A0A8H5D1W3</accession>
<feature type="region of interest" description="Disordered" evidence="5">
    <location>
        <begin position="256"/>
        <end position="305"/>
    </location>
</feature>
<evidence type="ECO:0008006" key="9">
    <source>
        <dbReference type="Google" id="ProtNLM"/>
    </source>
</evidence>
<reference evidence="7 8" key="1">
    <citation type="journal article" date="2020" name="ISME J.">
        <title>Uncovering the hidden diversity of litter-decomposition mechanisms in mushroom-forming fungi.</title>
        <authorList>
            <person name="Floudas D."/>
            <person name="Bentzer J."/>
            <person name="Ahren D."/>
            <person name="Johansson T."/>
            <person name="Persson P."/>
            <person name="Tunlid A."/>
        </authorList>
    </citation>
    <scope>NUCLEOTIDE SEQUENCE [LARGE SCALE GENOMIC DNA]</scope>
    <source>
        <strain evidence="7 8">CBS 406.79</strain>
    </source>
</reference>
<organism evidence="7 8">
    <name type="scientific">Collybiopsis confluens</name>
    <dbReference type="NCBI Taxonomy" id="2823264"/>
    <lineage>
        <taxon>Eukaryota</taxon>
        <taxon>Fungi</taxon>
        <taxon>Dikarya</taxon>
        <taxon>Basidiomycota</taxon>
        <taxon>Agaricomycotina</taxon>
        <taxon>Agaricomycetes</taxon>
        <taxon>Agaricomycetidae</taxon>
        <taxon>Agaricales</taxon>
        <taxon>Marasmiineae</taxon>
        <taxon>Omphalotaceae</taxon>
        <taxon>Collybiopsis</taxon>
    </lineage>
</organism>
<dbReference type="GO" id="GO:0016020">
    <property type="term" value="C:membrane"/>
    <property type="evidence" value="ECO:0007669"/>
    <property type="project" value="InterPro"/>
</dbReference>
<feature type="transmembrane region" description="Helical" evidence="6">
    <location>
        <begin position="181"/>
        <end position="200"/>
    </location>
</feature>
<protein>
    <recommendedName>
        <fullName evidence="9">FAR-17a/AIG1-like protein</fullName>
    </recommendedName>
</protein>
<feature type="transmembrane region" description="Helical" evidence="6">
    <location>
        <begin position="153"/>
        <end position="169"/>
    </location>
</feature>
<sequence length="305" mass="34001">MTRFYELLGCPQPFDTRRNFVTSPWFSSTVLAAIRGTVALYTLVTLLVILIMDAVSFHNADSYFSFFTELTYIGICSYYWASFTQTLVYALRLRRLDTGSEKLPDYPLQSWPRILQLLHVILRTTMVSYPILVTIVFWGILASPSVFKTPFSAWSNISIHALNTVWSLFEMLGTNSPPPKWTVLPFIIVVLALYLGLAYVTKATQGFYPYPFLDPSKGSARLAGYIVGIAVAACIVFAFAKGIMWARMRMSGVRGREGKMVEGDDEERVDGVDEKGKGGRKSLVGSSGEEKEDGPGPVVHGDRMV</sequence>
<proteinExistence type="predicted"/>
<feature type="transmembrane region" description="Helical" evidence="6">
    <location>
        <begin position="120"/>
        <end position="141"/>
    </location>
</feature>
<evidence type="ECO:0000256" key="4">
    <source>
        <dbReference type="ARBA" id="ARBA00023136"/>
    </source>
</evidence>
<feature type="transmembrane region" description="Helical" evidence="6">
    <location>
        <begin position="70"/>
        <end position="91"/>
    </location>
</feature>
<dbReference type="EMBL" id="JAACJN010000279">
    <property type="protein sequence ID" value="KAF5352127.1"/>
    <property type="molecule type" value="Genomic_DNA"/>
</dbReference>
<keyword evidence="3 6" id="KW-1133">Transmembrane helix</keyword>
<dbReference type="OrthoDB" id="419711at2759"/>
<gene>
    <name evidence="7" type="ORF">D9757_013269</name>
</gene>
<dbReference type="InterPro" id="IPR006838">
    <property type="entry name" value="ADTRP_AIG1"/>
</dbReference>
<feature type="transmembrane region" description="Helical" evidence="6">
    <location>
        <begin position="38"/>
        <end position="58"/>
    </location>
</feature>
<dbReference type="Pfam" id="PF04750">
    <property type="entry name" value="Far-17a_AIG1"/>
    <property type="match status" value="1"/>
</dbReference>
<keyword evidence="8" id="KW-1185">Reference proteome</keyword>
<evidence type="ECO:0000256" key="5">
    <source>
        <dbReference type="SAM" id="MobiDB-lite"/>
    </source>
</evidence>
<evidence type="ECO:0000256" key="3">
    <source>
        <dbReference type="ARBA" id="ARBA00022989"/>
    </source>
</evidence>
<dbReference type="PANTHER" id="PTHR12242">
    <property type="entry name" value="OS02G0130600 PROTEIN-RELATED"/>
    <property type="match status" value="1"/>
</dbReference>
<comment type="subcellular location">
    <subcellularLocation>
        <location evidence="1">Endomembrane system</location>
        <topology evidence="1">Multi-pass membrane protein</topology>
    </subcellularLocation>
</comment>
<keyword evidence="4 6" id="KW-0472">Membrane</keyword>
<dbReference type="AlphaFoldDB" id="A0A8H5D1W3"/>
<evidence type="ECO:0000313" key="8">
    <source>
        <dbReference type="Proteomes" id="UP000518752"/>
    </source>
</evidence>
<evidence type="ECO:0000256" key="6">
    <source>
        <dbReference type="SAM" id="Phobius"/>
    </source>
</evidence>
<feature type="transmembrane region" description="Helical" evidence="6">
    <location>
        <begin position="220"/>
        <end position="240"/>
    </location>
</feature>